<feature type="transmembrane region" description="Helical" evidence="1">
    <location>
        <begin position="43"/>
        <end position="62"/>
    </location>
</feature>
<feature type="transmembrane region" description="Helical" evidence="1">
    <location>
        <begin position="12"/>
        <end position="31"/>
    </location>
</feature>
<gene>
    <name evidence="2" type="ORF">PENDEC_c003G05047</name>
</gene>
<reference evidence="3" key="1">
    <citation type="journal article" date="2017" name="Nat. Microbiol.">
        <title>Global analysis of biosynthetic gene clusters reveals vast potential of secondary metabolite production in Penicillium species.</title>
        <authorList>
            <person name="Nielsen J.C."/>
            <person name="Grijseels S."/>
            <person name="Prigent S."/>
            <person name="Ji B."/>
            <person name="Dainat J."/>
            <person name="Nielsen K.F."/>
            <person name="Frisvad J.C."/>
            <person name="Workman M."/>
            <person name="Nielsen J."/>
        </authorList>
    </citation>
    <scope>NUCLEOTIDE SEQUENCE [LARGE SCALE GENOMIC DNA]</scope>
    <source>
        <strain evidence="3">IBT 11843</strain>
    </source>
</reference>
<dbReference type="EMBL" id="MDYL01000003">
    <property type="protein sequence ID" value="OQD77205.1"/>
    <property type="molecule type" value="Genomic_DNA"/>
</dbReference>
<proteinExistence type="predicted"/>
<dbReference type="Proteomes" id="UP000191522">
    <property type="component" value="Unassembled WGS sequence"/>
</dbReference>
<name>A0A1V6PJJ3_PENDC</name>
<protein>
    <submittedName>
        <fullName evidence="2">Uncharacterized protein</fullName>
    </submittedName>
</protein>
<evidence type="ECO:0000313" key="2">
    <source>
        <dbReference type="EMBL" id="OQD77205.1"/>
    </source>
</evidence>
<sequence>MAPSISSIGVRLYKAISVTLLALWATTALGFTALDILNINSSLVGPIASISLLTYLVCRLIVFLQPAQNGSIAHLLTAPRRSRSEAFAMLLFCCAWLYELVSKAMLMFFMTIFGGAIAAAIYNDKLEPIENLSDSDVEGTALAEIDEFKEMAGVDPVEIFRRIPPKVLVYFAVLVWVNFGTLSLYVLRLAWRSVKVVFGVPLAPVDVGKP</sequence>
<evidence type="ECO:0000313" key="3">
    <source>
        <dbReference type="Proteomes" id="UP000191522"/>
    </source>
</evidence>
<evidence type="ECO:0000256" key="1">
    <source>
        <dbReference type="SAM" id="Phobius"/>
    </source>
</evidence>
<organism evidence="2 3">
    <name type="scientific">Penicillium decumbens</name>
    <dbReference type="NCBI Taxonomy" id="69771"/>
    <lineage>
        <taxon>Eukaryota</taxon>
        <taxon>Fungi</taxon>
        <taxon>Dikarya</taxon>
        <taxon>Ascomycota</taxon>
        <taxon>Pezizomycotina</taxon>
        <taxon>Eurotiomycetes</taxon>
        <taxon>Eurotiomycetidae</taxon>
        <taxon>Eurotiales</taxon>
        <taxon>Aspergillaceae</taxon>
        <taxon>Penicillium</taxon>
    </lineage>
</organism>
<dbReference type="OMA" id="CCTWLYE"/>
<feature type="transmembrane region" description="Helical" evidence="1">
    <location>
        <begin position="167"/>
        <end position="187"/>
    </location>
</feature>
<keyword evidence="3" id="KW-1185">Reference proteome</keyword>
<comment type="caution">
    <text evidence="2">The sequence shown here is derived from an EMBL/GenBank/DDBJ whole genome shotgun (WGS) entry which is preliminary data.</text>
</comment>
<keyword evidence="1" id="KW-0472">Membrane</keyword>
<dbReference type="OrthoDB" id="4496655at2759"/>
<accession>A0A1V6PJJ3</accession>
<keyword evidence="1" id="KW-1133">Transmembrane helix</keyword>
<keyword evidence="1" id="KW-0812">Transmembrane</keyword>
<dbReference type="AlphaFoldDB" id="A0A1V6PJJ3"/>
<feature type="transmembrane region" description="Helical" evidence="1">
    <location>
        <begin position="104"/>
        <end position="122"/>
    </location>
</feature>